<name>A0A654KFP2_TAYEM</name>
<dbReference type="EMBL" id="CP002456">
    <property type="protein sequence ID" value="ADU91232.1"/>
    <property type="molecule type" value="Genomic_DNA"/>
</dbReference>
<proteinExistence type="predicted"/>
<keyword evidence="1 3" id="KW-0560">Oxidoreductase</keyword>
<evidence type="ECO:0000259" key="2">
    <source>
        <dbReference type="Pfam" id="PF01266"/>
    </source>
</evidence>
<dbReference type="Pfam" id="PF01266">
    <property type="entry name" value="DAO"/>
    <property type="match status" value="1"/>
</dbReference>
<dbReference type="GO" id="GO:0005737">
    <property type="term" value="C:cytoplasm"/>
    <property type="evidence" value="ECO:0007669"/>
    <property type="project" value="TreeGrafter"/>
</dbReference>
<evidence type="ECO:0000313" key="4">
    <source>
        <dbReference type="Proteomes" id="UP000007472"/>
    </source>
</evidence>
<evidence type="ECO:0000313" key="3">
    <source>
        <dbReference type="EMBL" id="ADU91232.1"/>
    </source>
</evidence>
<reference evidence="3 4" key="1">
    <citation type="journal article" date="2011" name="J. Bacteriol.">
        <title>Genome sequence of Taylorella equigenitalis MCE9, the causative agent of contagious equine metritis.</title>
        <authorList>
            <person name="Hebert L."/>
            <person name="Moumen B."/>
            <person name="Duquesne F."/>
            <person name="Breuil M.F."/>
            <person name="Laugier C."/>
            <person name="Batto J.M."/>
            <person name="Renault P."/>
            <person name="Petry S."/>
        </authorList>
    </citation>
    <scope>NUCLEOTIDE SEQUENCE [LARGE SCALE GENOMIC DNA]</scope>
    <source>
        <strain evidence="3 4">MCE9</strain>
    </source>
</reference>
<dbReference type="PANTHER" id="PTHR13847:SF289">
    <property type="entry name" value="GLYCINE OXIDASE"/>
    <property type="match status" value="1"/>
</dbReference>
<dbReference type="Gene3D" id="3.30.9.10">
    <property type="entry name" value="D-Amino Acid Oxidase, subunit A, domain 2"/>
    <property type="match status" value="1"/>
</dbReference>
<organism evidence="3 4">
    <name type="scientific">Taylorella equigenitalis (strain MCE9)</name>
    <dbReference type="NCBI Taxonomy" id="937774"/>
    <lineage>
        <taxon>Bacteria</taxon>
        <taxon>Pseudomonadati</taxon>
        <taxon>Pseudomonadota</taxon>
        <taxon>Betaproteobacteria</taxon>
        <taxon>Burkholderiales</taxon>
        <taxon>Alcaligenaceae</taxon>
        <taxon>Taylorella</taxon>
    </lineage>
</organism>
<dbReference type="InterPro" id="IPR006076">
    <property type="entry name" value="FAD-dep_OxRdtase"/>
</dbReference>
<accession>A0A654KFP2</accession>
<dbReference type="EC" id="1.4.3.19" evidence="3"/>
<feature type="domain" description="FAD dependent oxidoreductase" evidence="2">
    <location>
        <begin position="4"/>
        <end position="339"/>
    </location>
</feature>
<evidence type="ECO:0000256" key="1">
    <source>
        <dbReference type="ARBA" id="ARBA00023002"/>
    </source>
</evidence>
<dbReference type="SUPFAM" id="SSF51905">
    <property type="entry name" value="FAD/NAD(P)-binding domain"/>
    <property type="match status" value="1"/>
</dbReference>
<dbReference type="Proteomes" id="UP000007472">
    <property type="component" value="Chromosome"/>
</dbReference>
<dbReference type="GO" id="GO:0043799">
    <property type="term" value="F:glycine oxidase activity"/>
    <property type="evidence" value="ECO:0007669"/>
    <property type="project" value="UniProtKB-EC"/>
</dbReference>
<dbReference type="KEGG" id="teq:TEQUI_0284"/>
<gene>
    <name evidence="3" type="ordered locus">TEQUI_0284</name>
</gene>
<dbReference type="InterPro" id="IPR036188">
    <property type="entry name" value="FAD/NAD-bd_sf"/>
</dbReference>
<dbReference type="AlphaFoldDB" id="A0A654KFP2"/>
<sequence length="364" mass="40511">MHIGIAGAGLVGRLLSYLLTSEGHDITIFDVADSESDPRAAGFTAAGMLSHIAEIESGDRVILDLGLRSLELWKAIVPSLSSPVELHYSGGLILAHQGDYGVANRLVSLLQKKAPADQSPLPLTLDELHKLEPDVHGVAHAWMLRNEGHIHTRQAMQALYASCTNIYWRWQTPVKSLSTHKITTEKGDTYEFDWVFDARGVGAREFKHPNSHSISCNNVRGVRGEVIWLQIPGLRLSRPIRLIHPRYRVYIVHRQPDILFVGASEIESEDRSPISVRTMVELLTAAHSVLPDISEARIIHTETNLRPATLDNLPRIETEDGITRVNGLFRHGWLIAPAVVEDALKPLLGRDYSIMDTISKKNEN</sequence>
<dbReference type="PANTHER" id="PTHR13847">
    <property type="entry name" value="SARCOSINE DEHYDROGENASE-RELATED"/>
    <property type="match status" value="1"/>
</dbReference>
<protein>
    <submittedName>
        <fullName evidence="3">Glycine oxidase ThiO</fullName>
        <ecNumber evidence="3">1.4.3.19</ecNumber>
    </submittedName>
</protein>
<dbReference type="Gene3D" id="3.50.50.60">
    <property type="entry name" value="FAD/NAD(P)-binding domain"/>
    <property type="match status" value="1"/>
</dbReference>